<keyword evidence="3" id="KW-1185">Reference proteome</keyword>
<evidence type="ECO:0008006" key="4">
    <source>
        <dbReference type="Google" id="ProtNLM"/>
    </source>
</evidence>
<name>A0ABT6VV20_9ACTN</name>
<reference evidence="2 3" key="1">
    <citation type="submission" date="2023-05" db="EMBL/GenBank/DDBJ databases">
        <title>Streptantibioticus silvisoli sp. nov., acidotolerant actinomycetes 1 from pine litter.</title>
        <authorList>
            <person name="Swiecimska M."/>
            <person name="Golinska P."/>
            <person name="Sangal V."/>
            <person name="Wachnowicz B."/>
            <person name="Goodfellow M."/>
        </authorList>
    </citation>
    <scope>NUCLEOTIDE SEQUENCE [LARGE SCALE GENOMIC DNA]</scope>
    <source>
        <strain evidence="2 3">SL54</strain>
    </source>
</reference>
<evidence type="ECO:0000256" key="1">
    <source>
        <dbReference type="SAM" id="Phobius"/>
    </source>
</evidence>
<accession>A0ABT6VV20</accession>
<sequence>MKRLFVRVYGEPPRHLVILLLSFAVCGYALVRLLRTEWLSVLEWVVGAAILHDVVLVPLYGGADWLLHKGVQAGKPLSRSRLAVVNHLRVPAFLSLLTLLVYWPSISRNAGTNYRRATGLSPDVFWPRWLLITVVLFAASAALFALRAHRTRRRPGG</sequence>
<keyword evidence="1" id="KW-0812">Transmembrane</keyword>
<dbReference type="EMBL" id="JAAGKO020000006">
    <property type="protein sequence ID" value="MDI5962323.1"/>
    <property type="molecule type" value="Genomic_DNA"/>
</dbReference>
<dbReference type="RefSeq" id="WP_271323504.1">
    <property type="nucleotide sequence ID" value="NZ_JAAGKO020000006.1"/>
</dbReference>
<protein>
    <recommendedName>
        <fullName evidence="4">Lipoprotein</fullName>
    </recommendedName>
</protein>
<gene>
    <name evidence="2" type="ORF">POF43_006275</name>
</gene>
<keyword evidence="1" id="KW-0472">Membrane</keyword>
<feature type="transmembrane region" description="Helical" evidence="1">
    <location>
        <begin position="46"/>
        <end position="67"/>
    </location>
</feature>
<proteinExistence type="predicted"/>
<organism evidence="2 3">
    <name type="scientific">Streptantibioticus silvisoli</name>
    <dbReference type="NCBI Taxonomy" id="2705255"/>
    <lineage>
        <taxon>Bacteria</taxon>
        <taxon>Bacillati</taxon>
        <taxon>Actinomycetota</taxon>
        <taxon>Actinomycetes</taxon>
        <taxon>Kitasatosporales</taxon>
        <taxon>Streptomycetaceae</taxon>
        <taxon>Streptantibioticus</taxon>
    </lineage>
</organism>
<dbReference type="Proteomes" id="UP001156398">
    <property type="component" value="Unassembled WGS sequence"/>
</dbReference>
<evidence type="ECO:0000313" key="2">
    <source>
        <dbReference type="EMBL" id="MDI5962323.1"/>
    </source>
</evidence>
<feature type="transmembrane region" description="Helical" evidence="1">
    <location>
        <begin position="16"/>
        <end position="34"/>
    </location>
</feature>
<evidence type="ECO:0000313" key="3">
    <source>
        <dbReference type="Proteomes" id="UP001156398"/>
    </source>
</evidence>
<comment type="caution">
    <text evidence="2">The sequence shown here is derived from an EMBL/GenBank/DDBJ whole genome shotgun (WGS) entry which is preliminary data.</text>
</comment>
<keyword evidence="1" id="KW-1133">Transmembrane helix</keyword>
<feature type="transmembrane region" description="Helical" evidence="1">
    <location>
        <begin position="126"/>
        <end position="146"/>
    </location>
</feature>